<dbReference type="InterPro" id="IPR044790">
    <property type="entry name" value="MD26C-like"/>
</dbReference>
<organism evidence="2">
    <name type="scientific">Zea mays</name>
    <name type="common">Maize</name>
    <dbReference type="NCBI Taxonomy" id="4577"/>
    <lineage>
        <taxon>Eukaryota</taxon>
        <taxon>Viridiplantae</taxon>
        <taxon>Streptophyta</taxon>
        <taxon>Embryophyta</taxon>
        <taxon>Tracheophyta</taxon>
        <taxon>Spermatophyta</taxon>
        <taxon>Magnoliopsida</taxon>
        <taxon>Liliopsida</taxon>
        <taxon>Poales</taxon>
        <taxon>Poaceae</taxon>
        <taxon>PACMAD clade</taxon>
        <taxon>Panicoideae</taxon>
        <taxon>Andropogonodae</taxon>
        <taxon>Andropogoneae</taxon>
        <taxon>Tripsacinae</taxon>
        <taxon>Zea</taxon>
    </lineage>
</organism>
<dbReference type="AlphaFoldDB" id="A0A1D6QMM7"/>
<feature type="region of interest" description="Disordered" evidence="1">
    <location>
        <begin position="231"/>
        <end position="273"/>
    </location>
</feature>
<reference evidence="2" key="1">
    <citation type="submission" date="2015-12" db="EMBL/GenBank/DDBJ databases">
        <title>Update maize B73 reference genome by single molecule sequencing technologies.</title>
        <authorList>
            <consortium name="Maize Genome Sequencing Project"/>
            <person name="Ware D."/>
        </authorList>
    </citation>
    <scope>NUCLEOTIDE SEQUENCE</scope>
    <source>
        <tissue evidence="2">Seedling</tissue>
    </source>
</reference>
<feature type="compositionally biased region" description="Low complexity" evidence="1">
    <location>
        <begin position="191"/>
        <end position="200"/>
    </location>
</feature>
<feature type="region of interest" description="Disordered" evidence="1">
    <location>
        <begin position="71"/>
        <end position="100"/>
    </location>
</feature>
<protein>
    <submittedName>
        <fullName evidence="2">Putative mediator of RNA polymerase II transcription subunit 26c</fullName>
    </submittedName>
</protein>
<dbReference type="PANTHER" id="PTHR47210:SF6">
    <property type="entry name" value="TFIIS N-TERMINAL DOMAIN-CONTAINING PROTEIN"/>
    <property type="match status" value="1"/>
</dbReference>
<dbReference type="PANTHER" id="PTHR47210">
    <property type="entry name" value="MEDIATOR OF RNA POLYMERASE II TRANSCRIPTION SUBUNIT 26C-RELATED"/>
    <property type="match status" value="1"/>
</dbReference>
<feature type="compositionally biased region" description="Low complexity" evidence="1">
    <location>
        <begin position="81"/>
        <end position="100"/>
    </location>
</feature>
<sequence length="273" mass="29582">MDRGERLGRALDAFGGNLWALVDAALDAAARDRPDELRARRDSIVERLYAAAAGCSNCAGRPPSVAALAAAGLEEEDGEEAAPASPWAEADAQAGGAEAQTEVLGAGEPDLESKIVAIRDFLEDPNQPENELVSLLQNLADMDVTYNPQRFNGSTSEMANNGFESTMDAKRRASPVPAHHNSRQMNNNHHSTTITTSTSSAPAKVTREQKQSLVDLDRLDSARKRLQENYQEAQNAKKQRTIQVMDINDIPKPKSRNAFIRKSGSGGLPARHR</sequence>
<gene>
    <name evidence="2" type="ORF">ZEAMMB73_Zm00001d053189</name>
</gene>
<evidence type="ECO:0000313" key="2">
    <source>
        <dbReference type="EMBL" id="AQK58901.1"/>
    </source>
</evidence>
<feature type="region of interest" description="Disordered" evidence="1">
    <location>
        <begin position="177"/>
        <end position="210"/>
    </location>
</feature>
<accession>A0A1D6QMM7</accession>
<proteinExistence type="predicted"/>
<dbReference type="EMBL" id="CM000780">
    <property type="protein sequence ID" value="AQK58901.1"/>
    <property type="molecule type" value="Genomic_DNA"/>
</dbReference>
<name>A0A1D6QMM7_MAIZE</name>
<dbReference type="ExpressionAtlas" id="A0A1D6QMM7">
    <property type="expression patterns" value="baseline and differential"/>
</dbReference>
<evidence type="ECO:0000256" key="1">
    <source>
        <dbReference type="SAM" id="MobiDB-lite"/>
    </source>
</evidence>